<gene>
    <name evidence="1" type="ORF">AN396_01180</name>
</gene>
<dbReference type="EMBL" id="LJDB01000055">
    <property type="protein sequence ID" value="ONI40212.1"/>
    <property type="molecule type" value="Genomic_DNA"/>
</dbReference>
<proteinExistence type="predicted"/>
<name>A0ACC8XCA5_9FIRM</name>
<dbReference type="Proteomes" id="UP000188605">
    <property type="component" value="Unassembled WGS sequence"/>
</dbReference>
<protein>
    <submittedName>
        <fullName evidence="1">Uncharacterized protein</fullName>
    </submittedName>
</protein>
<organism evidence="1 2">
    <name type="scientific">Candidatus Epulonipiscium fishelsonii</name>
    <dbReference type="NCBI Taxonomy" id="77094"/>
    <lineage>
        <taxon>Bacteria</taxon>
        <taxon>Bacillati</taxon>
        <taxon>Bacillota</taxon>
        <taxon>Clostridia</taxon>
        <taxon>Lachnospirales</taxon>
        <taxon>Lachnospiraceae</taxon>
        <taxon>Candidatus Epulonipiscium</taxon>
    </lineage>
</organism>
<keyword evidence="2" id="KW-1185">Reference proteome</keyword>
<reference evidence="1" key="1">
    <citation type="submission" date="2016-08" db="EMBL/GenBank/DDBJ databases">
        <authorList>
            <person name="Ngugi D.K."/>
            <person name="Miyake S."/>
            <person name="Stingl U."/>
        </authorList>
    </citation>
    <scope>NUCLEOTIDE SEQUENCE</scope>
    <source>
        <strain evidence="1">SCG-B11WGA-EpuloA1</strain>
    </source>
</reference>
<comment type="caution">
    <text evidence="1">The sequence shown here is derived from an EMBL/GenBank/DDBJ whole genome shotgun (WGS) entry which is preliminary data.</text>
</comment>
<evidence type="ECO:0000313" key="1">
    <source>
        <dbReference type="EMBL" id="ONI40212.1"/>
    </source>
</evidence>
<accession>A0ACC8XCA5</accession>
<evidence type="ECO:0000313" key="2">
    <source>
        <dbReference type="Proteomes" id="UP000188605"/>
    </source>
</evidence>
<sequence>MKKVDFVRVKAQREFVLRKGRIDNFNGAEKIIRDRIENGWEFAGYVPLQFINETQLDTITLVFQKD</sequence>